<dbReference type="STRING" id="560819.SAMN05428998_101143"/>
<evidence type="ECO:0000256" key="3">
    <source>
        <dbReference type="ARBA" id="ARBA00022692"/>
    </source>
</evidence>
<feature type="domain" description="ABC transmembrane type-1" evidence="7">
    <location>
        <begin position="15"/>
        <end position="194"/>
    </location>
</feature>
<feature type="transmembrane region" description="Helical" evidence="6">
    <location>
        <begin position="175"/>
        <end position="194"/>
    </location>
</feature>
<dbReference type="GO" id="GO:0055085">
    <property type="term" value="P:transmembrane transport"/>
    <property type="evidence" value="ECO:0007669"/>
    <property type="project" value="InterPro"/>
</dbReference>
<keyword evidence="9" id="KW-1185">Reference proteome</keyword>
<accession>A0A1Y6B5J4</accession>
<keyword evidence="3 6" id="KW-0812">Transmembrane</keyword>
<evidence type="ECO:0000256" key="6">
    <source>
        <dbReference type="RuleBase" id="RU363032"/>
    </source>
</evidence>
<evidence type="ECO:0000259" key="7">
    <source>
        <dbReference type="PROSITE" id="PS50928"/>
    </source>
</evidence>
<dbReference type="CDD" id="cd06261">
    <property type="entry name" value="TM_PBP2"/>
    <property type="match status" value="1"/>
</dbReference>
<proteinExistence type="inferred from homology"/>
<evidence type="ECO:0000256" key="2">
    <source>
        <dbReference type="ARBA" id="ARBA00022448"/>
    </source>
</evidence>
<name>A0A1Y6B5J4_9PROT</name>
<protein>
    <submittedName>
        <fullName evidence="8">Osmoprotectant transport system permease protein</fullName>
    </submittedName>
</protein>
<dbReference type="AlphaFoldDB" id="A0A1Y6B5J4"/>
<dbReference type="RefSeq" id="WP_085120505.1">
    <property type="nucleotide sequence ID" value="NZ_FWZX01000001.1"/>
</dbReference>
<evidence type="ECO:0000256" key="5">
    <source>
        <dbReference type="ARBA" id="ARBA00023136"/>
    </source>
</evidence>
<gene>
    <name evidence="8" type="ORF">SAMN05428998_101143</name>
</gene>
<evidence type="ECO:0000256" key="1">
    <source>
        <dbReference type="ARBA" id="ARBA00004651"/>
    </source>
</evidence>
<evidence type="ECO:0000313" key="8">
    <source>
        <dbReference type="EMBL" id="SME88823.1"/>
    </source>
</evidence>
<dbReference type="Proteomes" id="UP000192917">
    <property type="component" value="Unassembled WGS sequence"/>
</dbReference>
<dbReference type="GO" id="GO:0031460">
    <property type="term" value="P:glycine betaine transport"/>
    <property type="evidence" value="ECO:0007669"/>
    <property type="project" value="TreeGrafter"/>
</dbReference>
<keyword evidence="5 6" id="KW-0472">Membrane</keyword>
<organism evidence="8 9">
    <name type="scientific">Tistlia consotensis USBA 355</name>
    <dbReference type="NCBI Taxonomy" id="560819"/>
    <lineage>
        <taxon>Bacteria</taxon>
        <taxon>Pseudomonadati</taxon>
        <taxon>Pseudomonadota</taxon>
        <taxon>Alphaproteobacteria</taxon>
        <taxon>Rhodospirillales</taxon>
        <taxon>Rhodovibrionaceae</taxon>
        <taxon>Tistlia</taxon>
    </lineage>
</organism>
<comment type="subcellular location">
    <subcellularLocation>
        <location evidence="1 6">Cell membrane</location>
        <topology evidence="1 6">Multi-pass membrane protein</topology>
    </subcellularLocation>
</comment>
<keyword evidence="2 6" id="KW-0813">Transport</keyword>
<dbReference type="PANTHER" id="PTHR30177:SF30">
    <property type="entry name" value="GLYCINE BETAINE UPTAKE SYSTEM PERMEASE PROTEIN YEHY"/>
    <property type="match status" value="1"/>
</dbReference>
<feature type="transmembrane region" description="Helical" evidence="6">
    <location>
        <begin position="53"/>
        <end position="74"/>
    </location>
</feature>
<feature type="transmembrane region" description="Helical" evidence="6">
    <location>
        <begin position="86"/>
        <end position="108"/>
    </location>
</feature>
<evidence type="ECO:0000256" key="4">
    <source>
        <dbReference type="ARBA" id="ARBA00022989"/>
    </source>
</evidence>
<comment type="similarity">
    <text evidence="6">Belongs to the binding-protein-dependent transport system permease family.</text>
</comment>
<dbReference type="Pfam" id="PF00528">
    <property type="entry name" value="BPD_transp_1"/>
    <property type="match status" value="1"/>
</dbReference>
<reference evidence="8" key="1">
    <citation type="submission" date="2017-04" db="EMBL/GenBank/DDBJ databases">
        <authorList>
            <person name="Afonso C.L."/>
            <person name="Miller P.J."/>
            <person name="Scott M.A."/>
            <person name="Spackman E."/>
            <person name="Goraichik I."/>
            <person name="Dimitrov K.M."/>
            <person name="Suarez D.L."/>
            <person name="Swayne D.E."/>
        </authorList>
    </citation>
    <scope>NUCLEOTIDE SEQUENCE [LARGE SCALE GENOMIC DNA]</scope>
    <source>
        <strain evidence="8">USBA 355</strain>
    </source>
</reference>
<dbReference type="InterPro" id="IPR051204">
    <property type="entry name" value="ABC_transp_perm/SBD"/>
</dbReference>
<dbReference type="PROSITE" id="PS50928">
    <property type="entry name" value="ABC_TM1"/>
    <property type="match status" value="1"/>
</dbReference>
<feature type="transmembrane region" description="Helical" evidence="6">
    <location>
        <begin position="129"/>
        <end position="155"/>
    </location>
</feature>
<dbReference type="GO" id="GO:0005886">
    <property type="term" value="C:plasma membrane"/>
    <property type="evidence" value="ECO:0007669"/>
    <property type="project" value="UniProtKB-SubCell"/>
</dbReference>
<dbReference type="Gene3D" id="1.10.3720.10">
    <property type="entry name" value="MetI-like"/>
    <property type="match status" value="1"/>
</dbReference>
<feature type="transmembrane region" description="Helical" evidence="6">
    <location>
        <begin position="20"/>
        <end position="41"/>
    </location>
</feature>
<dbReference type="InterPro" id="IPR000515">
    <property type="entry name" value="MetI-like"/>
</dbReference>
<dbReference type="InterPro" id="IPR035906">
    <property type="entry name" value="MetI-like_sf"/>
</dbReference>
<dbReference type="SUPFAM" id="SSF161098">
    <property type="entry name" value="MetI-like"/>
    <property type="match status" value="1"/>
</dbReference>
<keyword evidence="4 6" id="KW-1133">Transmembrane helix</keyword>
<dbReference type="EMBL" id="FWZX01000001">
    <property type="protein sequence ID" value="SME88823.1"/>
    <property type="molecule type" value="Genomic_DNA"/>
</dbReference>
<dbReference type="PANTHER" id="PTHR30177">
    <property type="entry name" value="GLYCINE BETAINE/L-PROLINE TRANSPORT SYSTEM PERMEASE PROTEIN PROW"/>
    <property type="match status" value="1"/>
</dbReference>
<evidence type="ECO:0000313" key="9">
    <source>
        <dbReference type="Proteomes" id="UP000192917"/>
    </source>
</evidence>
<sequence length="203" mass="21058">MHYVLSNPEAILRLGLEHLTVAFGAVLIALLVGLPLGVAAAKLRWLELPALTVAGLLYLVPSLALFAFLIPLLGLGVRTAIVGLSIYSLLVIMRNVAIGVASVPAPILEAGRGIGMTRRQLFGLVELPLALPLIVAGLRIAAVMTIGIASLAAYIGAGGFGTLIFRGIATADNDLILAGTLPTAALALACDQLLRLLERTVRS</sequence>